<evidence type="ECO:0000256" key="12">
    <source>
        <dbReference type="SAM" id="Phobius"/>
    </source>
</evidence>
<dbReference type="PANTHER" id="PTHR11920:SF335">
    <property type="entry name" value="GUANYLATE CYCLASE"/>
    <property type="match status" value="1"/>
</dbReference>
<keyword evidence="6 12" id="KW-1133">Transmembrane helix</keyword>
<keyword evidence="16" id="KW-1185">Reference proteome</keyword>
<gene>
    <name evidence="15" type="primary">RvY_14588-1</name>
    <name evidence="15" type="synonym">RvY_14588.1</name>
    <name evidence="15" type="ORF">RvY_14588</name>
</gene>
<dbReference type="InterPro" id="IPR001245">
    <property type="entry name" value="Ser-Thr/Tyr_kinase_cat_dom"/>
</dbReference>
<dbReference type="GO" id="GO:0004672">
    <property type="term" value="F:protein kinase activity"/>
    <property type="evidence" value="ECO:0007669"/>
    <property type="project" value="InterPro"/>
</dbReference>
<evidence type="ECO:0000256" key="3">
    <source>
        <dbReference type="ARBA" id="ARBA00012202"/>
    </source>
</evidence>
<dbReference type="Proteomes" id="UP000186922">
    <property type="component" value="Unassembled WGS sequence"/>
</dbReference>
<dbReference type="InterPro" id="IPR050401">
    <property type="entry name" value="Cyclic_nucleotide_synthase"/>
</dbReference>
<feature type="transmembrane region" description="Helical" evidence="12">
    <location>
        <begin position="249"/>
        <end position="270"/>
    </location>
</feature>
<name>A0A1D1VRV4_RAMVA</name>
<dbReference type="InterPro" id="IPR001828">
    <property type="entry name" value="ANF_lig-bd_rcpt"/>
</dbReference>
<dbReference type="SMART" id="SM00044">
    <property type="entry name" value="CYCc"/>
    <property type="match status" value="1"/>
</dbReference>
<reference evidence="15 16" key="1">
    <citation type="journal article" date="2016" name="Nat. Commun.">
        <title>Extremotolerant tardigrade genome and improved radiotolerance of human cultured cells by tardigrade-unique protein.</title>
        <authorList>
            <person name="Hashimoto T."/>
            <person name="Horikawa D.D."/>
            <person name="Saito Y."/>
            <person name="Kuwahara H."/>
            <person name="Kozuka-Hata H."/>
            <person name="Shin-I T."/>
            <person name="Minakuchi Y."/>
            <person name="Ohishi K."/>
            <person name="Motoyama A."/>
            <person name="Aizu T."/>
            <person name="Enomoto A."/>
            <person name="Kondo K."/>
            <person name="Tanaka S."/>
            <person name="Hara Y."/>
            <person name="Koshikawa S."/>
            <person name="Sagara H."/>
            <person name="Miura T."/>
            <person name="Yokobori S."/>
            <person name="Miyagawa K."/>
            <person name="Suzuki Y."/>
            <person name="Kubo T."/>
            <person name="Oyama M."/>
            <person name="Kohara Y."/>
            <person name="Fujiyama A."/>
            <person name="Arakawa K."/>
            <person name="Katayama T."/>
            <person name="Toyoda A."/>
            <person name="Kunieda T."/>
        </authorList>
    </citation>
    <scope>NUCLEOTIDE SEQUENCE [LARGE SCALE GENOMIC DNA]</scope>
    <source>
        <strain evidence="15 16">YOKOZUNA-1</strain>
    </source>
</reference>
<dbReference type="Gene3D" id="3.30.70.1230">
    <property type="entry name" value="Nucleotide cyclase"/>
    <property type="match status" value="1"/>
</dbReference>
<dbReference type="InterPro" id="IPR029787">
    <property type="entry name" value="Nucleotide_cyclase"/>
</dbReference>
<keyword evidence="7 12" id="KW-0472">Membrane</keyword>
<evidence type="ECO:0000256" key="9">
    <source>
        <dbReference type="ARBA" id="ARBA00023239"/>
    </source>
</evidence>
<dbReference type="InterPro" id="IPR011009">
    <property type="entry name" value="Kinase-like_dom_sf"/>
</dbReference>
<keyword evidence="8" id="KW-0325">Glycoprotein</keyword>
<evidence type="ECO:0000259" key="13">
    <source>
        <dbReference type="PROSITE" id="PS50011"/>
    </source>
</evidence>
<proteinExistence type="predicted"/>
<dbReference type="InterPro" id="IPR028082">
    <property type="entry name" value="Peripla_BP_I"/>
</dbReference>
<dbReference type="SUPFAM" id="SSF53822">
    <property type="entry name" value="Periplasmic binding protein-like I"/>
    <property type="match status" value="1"/>
</dbReference>
<comment type="catalytic activity">
    <reaction evidence="1">
        <text>GTP = 3',5'-cyclic GMP + diphosphate</text>
        <dbReference type="Rhea" id="RHEA:13665"/>
        <dbReference type="ChEBI" id="CHEBI:33019"/>
        <dbReference type="ChEBI" id="CHEBI:37565"/>
        <dbReference type="ChEBI" id="CHEBI:57746"/>
        <dbReference type="EC" id="4.6.1.2"/>
    </reaction>
</comment>
<dbReference type="PROSITE" id="PS50125">
    <property type="entry name" value="GUANYLATE_CYCLASE_2"/>
    <property type="match status" value="1"/>
</dbReference>
<keyword evidence="9" id="KW-0456">Lyase</keyword>
<dbReference type="CDD" id="cd07302">
    <property type="entry name" value="CHD"/>
    <property type="match status" value="1"/>
</dbReference>
<evidence type="ECO:0000256" key="6">
    <source>
        <dbReference type="ARBA" id="ARBA00022989"/>
    </source>
</evidence>
<dbReference type="STRING" id="947166.A0A1D1VRV4"/>
<dbReference type="GO" id="GO:0001653">
    <property type="term" value="F:peptide receptor activity"/>
    <property type="evidence" value="ECO:0007669"/>
    <property type="project" value="TreeGrafter"/>
</dbReference>
<dbReference type="Gene3D" id="3.40.50.2300">
    <property type="match status" value="2"/>
</dbReference>
<dbReference type="Gene3D" id="1.10.510.10">
    <property type="entry name" value="Transferase(Phosphotransferase) domain 1"/>
    <property type="match status" value="1"/>
</dbReference>
<evidence type="ECO:0000313" key="15">
    <source>
        <dbReference type="EMBL" id="GAV04285.1"/>
    </source>
</evidence>
<sequence>MIVLNNARLREFMVTAYSLNMTEGSYMYLVMDQFPYRNGILTATNPAYWKQGDSDDSASLVAYQSLYIFVVNDTTNTTTAQAVYDAGRKLIFPTDGSPSILDDSMDKTVFSNDYFVRTSYDCVMAVARGIRAAFEKEGATYKPPFLQKATTVGNISRRYIAGTTSTGASGTMYLKANGDREEDFLLFAMTDKVAGIFARVAVFYGTNSTYAELPNIVWPNGVSPPVNTPVCGYSGIEGPCVPEVYKLPIASIAAGVAVPLGLILIIILIFKYQHMKKLEREDKAWIAKWEDMDLVRPGGTSYTDESGEKREGAGTDDEEMERIQELKMVSEIKLQEAASRQSAAIRITENTGLWKKQAVTVRWCKKRRIVVNKTLLKQAREVRTLSHDNLMAFKGACLDDDRIVIIYENCSKGCLTDLIADPNTKLEWTMRFSLISDCMKGTSYLHKSVLHVHGRLTSLCCYIDSRFVLKVGDYGLHAFFELSLAELWAVKREPEYMTMQLWKAPEHLRAEALSRYEVISSVSQKGDVYSFGIIIQELVLRSKPFSMYAIPQEEILEHIRVSANETQPRFVPKIDETACPAELIELCDRCWAVDPTKRPNMVQVRANMKELGKQLGMGERSNILDTLLQQMEDMELNINQIVEDKGQALLDEKNKSDQLLYSVLPKKIAETMKIGEKPRPENYELVSVMHCDIKQYADIAAESTPIQMVELLNDISDFYDDIIAQHDAYKVDTYKENTLVVSGLPHRNGSQHAGEIARVALKLVYSIPMFRVKHRPEARLGIRMGIHAGPVMAGVVGDQIPRYLLFGDTMSVSLQMLTGGEGSISSSFGSSTFCVRLFRSCRHENSNEPDKQALP</sequence>
<organism evidence="15 16">
    <name type="scientific">Ramazzottius varieornatus</name>
    <name type="common">Water bear</name>
    <name type="synonym">Tardigrade</name>
    <dbReference type="NCBI Taxonomy" id="947166"/>
    <lineage>
        <taxon>Eukaryota</taxon>
        <taxon>Metazoa</taxon>
        <taxon>Ecdysozoa</taxon>
        <taxon>Tardigrada</taxon>
        <taxon>Eutardigrada</taxon>
        <taxon>Parachela</taxon>
        <taxon>Hypsibioidea</taxon>
        <taxon>Ramazzottiidae</taxon>
        <taxon>Ramazzottius</taxon>
    </lineage>
</organism>
<dbReference type="Pfam" id="PF00211">
    <property type="entry name" value="Guanylate_cyc"/>
    <property type="match status" value="1"/>
</dbReference>
<dbReference type="OrthoDB" id="75710at2759"/>
<evidence type="ECO:0000256" key="7">
    <source>
        <dbReference type="ARBA" id="ARBA00023136"/>
    </source>
</evidence>
<feature type="region of interest" description="Disordered" evidence="11">
    <location>
        <begin position="298"/>
        <end position="318"/>
    </location>
</feature>
<accession>A0A1D1VRV4</accession>
<dbReference type="GO" id="GO:0007168">
    <property type="term" value="P:receptor guanylyl cyclase signaling pathway"/>
    <property type="evidence" value="ECO:0007669"/>
    <property type="project" value="TreeGrafter"/>
</dbReference>
<dbReference type="GO" id="GO:0005886">
    <property type="term" value="C:plasma membrane"/>
    <property type="evidence" value="ECO:0007669"/>
    <property type="project" value="TreeGrafter"/>
</dbReference>
<comment type="caution">
    <text evidence="15">The sequence shown here is derived from an EMBL/GenBank/DDBJ whole genome shotgun (WGS) entry which is preliminary data.</text>
</comment>
<evidence type="ECO:0000256" key="8">
    <source>
        <dbReference type="ARBA" id="ARBA00023180"/>
    </source>
</evidence>
<evidence type="ECO:0000256" key="11">
    <source>
        <dbReference type="SAM" id="MobiDB-lite"/>
    </source>
</evidence>
<feature type="domain" description="Guanylate cyclase" evidence="14">
    <location>
        <begin position="687"/>
        <end position="817"/>
    </location>
</feature>
<dbReference type="GO" id="GO:0004016">
    <property type="term" value="F:adenylate cyclase activity"/>
    <property type="evidence" value="ECO:0007669"/>
    <property type="project" value="TreeGrafter"/>
</dbReference>
<dbReference type="InterPro" id="IPR001054">
    <property type="entry name" value="A/G_cyclase"/>
</dbReference>
<keyword evidence="4 12" id="KW-0812">Transmembrane</keyword>
<dbReference type="Pfam" id="PF07714">
    <property type="entry name" value="PK_Tyr_Ser-Thr"/>
    <property type="match status" value="1"/>
</dbReference>
<protein>
    <recommendedName>
        <fullName evidence="3">guanylate cyclase</fullName>
        <ecNumber evidence="3">4.6.1.2</ecNumber>
    </recommendedName>
</protein>
<evidence type="ECO:0000256" key="4">
    <source>
        <dbReference type="ARBA" id="ARBA00022692"/>
    </source>
</evidence>
<evidence type="ECO:0000256" key="5">
    <source>
        <dbReference type="ARBA" id="ARBA00022741"/>
    </source>
</evidence>
<dbReference type="GO" id="GO:0004383">
    <property type="term" value="F:guanylate cyclase activity"/>
    <property type="evidence" value="ECO:0007669"/>
    <property type="project" value="UniProtKB-EC"/>
</dbReference>
<comment type="subcellular location">
    <subcellularLocation>
        <location evidence="2">Membrane</location>
        <topology evidence="2">Single-pass membrane protein</topology>
    </subcellularLocation>
</comment>
<evidence type="ECO:0000256" key="10">
    <source>
        <dbReference type="ARBA" id="ARBA00023293"/>
    </source>
</evidence>
<evidence type="ECO:0000256" key="1">
    <source>
        <dbReference type="ARBA" id="ARBA00001436"/>
    </source>
</evidence>
<dbReference type="GO" id="GO:0005524">
    <property type="term" value="F:ATP binding"/>
    <property type="evidence" value="ECO:0007669"/>
    <property type="project" value="InterPro"/>
</dbReference>
<dbReference type="SUPFAM" id="SSF55073">
    <property type="entry name" value="Nucleotide cyclase"/>
    <property type="match status" value="1"/>
</dbReference>
<evidence type="ECO:0000259" key="14">
    <source>
        <dbReference type="PROSITE" id="PS50125"/>
    </source>
</evidence>
<dbReference type="EC" id="4.6.1.2" evidence="3"/>
<keyword evidence="10" id="KW-0141">cGMP biosynthesis</keyword>
<dbReference type="InterPro" id="IPR000719">
    <property type="entry name" value="Prot_kinase_dom"/>
</dbReference>
<dbReference type="PANTHER" id="PTHR11920">
    <property type="entry name" value="GUANYLYL CYCLASE"/>
    <property type="match status" value="1"/>
</dbReference>
<keyword evidence="5" id="KW-0547">Nucleotide-binding</keyword>
<dbReference type="AlphaFoldDB" id="A0A1D1VRV4"/>
<dbReference type="GO" id="GO:0035556">
    <property type="term" value="P:intracellular signal transduction"/>
    <property type="evidence" value="ECO:0007669"/>
    <property type="project" value="InterPro"/>
</dbReference>
<dbReference type="Pfam" id="PF01094">
    <property type="entry name" value="ANF_receptor"/>
    <property type="match status" value="1"/>
</dbReference>
<evidence type="ECO:0000313" key="16">
    <source>
        <dbReference type="Proteomes" id="UP000186922"/>
    </source>
</evidence>
<dbReference type="SUPFAM" id="SSF56112">
    <property type="entry name" value="Protein kinase-like (PK-like)"/>
    <property type="match status" value="1"/>
</dbReference>
<feature type="domain" description="Protein kinase" evidence="13">
    <location>
        <begin position="289"/>
        <end position="611"/>
    </location>
</feature>
<dbReference type="PROSITE" id="PS50011">
    <property type="entry name" value="PROTEIN_KINASE_DOM"/>
    <property type="match status" value="1"/>
</dbReference>
<dbReference type="EMBL" id="BDGG01000010">
    <property type="protein sequence ID" value="GAV04285.1"/>
    <property type="molecule type" value="Genomic_DNA"/>
</dbReference>
<evidence type="ECO:0000256" key="2">
    <source>
        <dbReference type="ARBA" id="ARBA00004167"/>
    </source>
</evidence>